<keyword evidence="3" id="KW-1185">Reference proteome</keyword>
<sequence>MAESSSQKTSSPDISPKEKLVTLDKLESPNPFLPASQVDFTFDEITFTTNNEVALLYSSHPNQYYFEAVLDFISVRNIVIMRIKGKNLLAQSIPDDHCDLLFIIMERCKGYNGMQSKLDIKIDNPTHSSSHLQAICIDVSTTSTSKKMLYAESPSFSSSTTYSAPSSSKARSHNSGNVLQDVLHSLVAESEPEQQAGRKMEFDKKEAARFNKKACLDALSACKKGTLQEKA</sequence>
<name>A0ABQ5FZH1_9ASTR</name>
<accession>A0ABQ5FZH1</accession>
<dbReference type="EMBL" id="BQNB010017927">
    <property type="protein sequence ID" value="GJT68766.1"/>
    <property type="molecule type" value="Genomic_DNA"/>
</dbReference>
<proteinExistence type="predicted"/>
<evidence type="ECO:0000313" key="2">
    <source>
        <dbReference type="EMBL" id="GJT68766.1"/>
    </source>
</evidence>
<feature type="region of interest" description="Disordered" evidence="1">
    <location>
        <begin position="155"/>
        <end position="174"/>
    </location>
</feature>
<comment type="caution">
    <text evidence="2">The sequence shown here is derived from an EMBL/GenBank/DDBJ whole genome shotgun (WGS) entry which is preliminary data.</text>
</comment>
<gene>
    <name evidence="2" type="ORF">Tco_1020246</name>
</gene>
<evidence type="ECO:0000313" key="3">
    <source>
        <dbReference type="Proteomes" id="UP001151760"/>
    </source>
</evidence>
<dbReference type="Proteomes" id="UP001151760">
    <property type="component" value="Unassembled WGS sequence"/>
</dbReference>
<protein>
    <submittedName>
        <fullName evidence="2">Uncharacterized protein</fullName>
    </submittedName>
</protein>
<evidence type="ECO:0000256" key="1">
    <source>
        <dbReference type="SAM" id="MobiDB-lite"/>
    </source>
</evidence>
<feature type="compositionally biased region" description="Low complexity" evidence="1">
    <location>
        <begin position="155"/>
        <end position="168"/>
    </location>
</feature>
<feature type="region of interest" description="Disordered" evidence="1">
    <location>
        <begin position="184"/>
        <end position="203"/>
    </location>
</feature>
<reference evidence="2" key="2">
    <citation type="submission" date="2022-01" db="EMBL/GenBank/DDBJ databases">
        <authorList>
            <person name="Yamashiro T."/>
            <person name="Shiraishi A."/>
            <person name="Satake H."/>
            <person name="Nakayama K."/>
        </authorList>
    </citation>
    <scope>NUCLEOTIDE SEQUENCE</scope>
</reference>
<reference evidence="2" key="1">
    <citation type="journal article" date="2022" name="Int. J. Mol. Sci.">
        <title>Draft Genome of Tanacetum Coccineum: Genomic Comparison of Closely Related Tanacetum-Family Plants.</title>
        <authorList>
            <person name="Yamashiro T."/>
            <person name="Shiraishi A."/>
            <person name="Nakayama K."/>
            <person name="Satake H."/>
        </authorList>
    </citation>
    <scope>NUCLEOTIDE SEQUENCE</scope>
</reference>
<organism evidence="2 3">
    <name type="scientific">Tanacetum coccineum</name>
    <dbReference type="NCBI Taxonomy" id="301880"/>
    <lineage>
        <taxon>Eukaryota</taxon>
        <taxon>Viridiplantae</taxon>
        <taxon>Streptophyta</taxon>
        <taxon>Embryophyta</taxon>
        <taxon>Tracheophyta</taxon>
        <taxon>Spermatophyta</taxon>
        <taxon>Magnoliopsida</taxon>
        <taxon>eudicotyledons</taxon>
        <taxon>Gunneridae</taxon>
        <taxon>Pentapetalae</taxon>
        <taxon>asterids</taxon>
        <taxon>campanulids</taxon>
        <taxon>Asterales</taxon>
        <taxon>Asteraceae</taxon>
        <taxon>Asteroideae</taxon>
        <taxon>Anthemideae</taxon>
        <taxon>Anthemidinae</taxon>
        <taxon>Tanacetum</taxon>
    </lineage>
</organism>